<protein>
    <recommendedName>
        <fullName evidence="4">DUF3072 domain-containing protein</fullName>
    </recommendedName>
</protein>
<accession>A0A0E9NCP6</accession>
<sequence>MGKKIDDDEDEIRTRALSDRGITGLRVLHRHHRSPSLSITMSNPISDPSTWTTGHDPVTEKQAAFLAKLATEKGVDVDTQSMDKSEASKKIDELKSASGPSSAEQAGEGQAPAPKTISDPEQWTTGGDPATERQKRYIAVLERQADEQVKVDPDMDKTEASEKIEELRQKTGQ</sequence>
<dbReference type="AlphaFoldDB" id="A0A0E9NCP6"/>
<feature type="compositionally biased region" description="Basic and acidic residues" evidence="1">
    <location>
        <begin position="143"/>
        <end position="173"/>
    </location>
</feature>
<evidence type="ECO:0000256" key="1">
    <source>
        <dbReference type="SAM" id="MobiDB-lite"/>
    </source>
</evidence>
<feature type="compositionally biased region" description="Basic and acidic residues" evidence="1">
    <location>
        <begin position="73"/>
        <end position="95"/>
    </location>
</feature>
<dbReference type="Pfam" id="PF11272">
    <property type="entry name" value="DUF3072"/>
    <property type="match status" value="2"/>
</dbReference>
<dbReference type="EMBL" id="BACD03000009">
    <property type="protein sequence ID" value="GAO47573.1"/>
    <property type="molecule type" value="Genomic_DNA"/>
</dbReference>
<reference evidence="2 3" key="2">
    <citation type="journal article" date="2014" name="J. Gen. Appl. Microbiol.">
        <title>The early diverging ascomycetous budding yeast Saitoella complicata has three histone deacetylases belonging to the Clr6, Hos2, and Rpd3 lineages.</title>
        <authorList>
            <person name="Nishida H."/>
            <person name="Matsumoto T."/>
            <person name="Kondo S."/>
            <person name="Hamamoto M."/>
            <person name="Yoshikawa H."/>
        </authorList>
    </citation>
    <scope>NUCLEOTIDE SEQUENCE [LARGE SCALE GENOMIC DNA]</scope>
    <source>
        <strain evidence="2 3">NRRL Y-17804</strain>
    </source>
</reference>
<name>A0A0E9NCP6_SAICN</name>
<evidence type="ECO:0000313" key="2">
    <source>
        <dbReference type="EMBL" id="GAO47573.1"/>
    </source>
</evidence>
<feature type="region of interest" description="Disordered" evidence="1">
    <location>
        <begin position="32"/>
        <end position="58"/>
    </location>
</feature>
<feature type="region of interest" description="Disordered" evidence="1">
    <location>
        <begin position="73"/>
        <end position="173"/>
    </location>
</feature>
<organism evidence="2 3">
    <name type="scientific">Saitoella complicata (strain BCRC 22490 / CBS 7301 / JCM 7358 / NBRC 10748 / NRRL Y-17804)</name>
    <dbReference type="NCBI Taxonomy" id="698492"/>
    <lineage>
        <taxon>Eukaryota</taxon>
        <taxon>Fungi</taxon>
        <taxon>Dikarya</taxon>
        <taxon>Ascomycota</taxon>
        <taxon>Taphrinomycotina</taxon>
        <taxon>Taphrinomycotina incertae sedis</taxon>
        <taxon>Saitoella</taxon>
    </lineage>
</organism>
<dbReference type="InterPro" id="IPR021425">
    <property type="entry name" value="DUF3072"/>
</dbReference>
<evidence type="ECO:0008006" key="4">
    <source>
        <dbReference type="Google" id="ProtNLM"/>
    </source>
</evidence>
<feature type="compositionally biased region" description="Polar residues" evidence="1">
    <location>
        <begin position="35"/>
        <end position="53"/>
    </location>
</feature>
<gene>
    <name evidence="2" type="ORF">G7K_1776-t1</name>
</gene>
<reference evidence="2 3" key="3">
    <citation type="journal article" date="2015" name="Genome Announc.">
        <title>Draft Genome Sequence of the Archiascomycetous Yeast Saitoella complicata.</title>
        <authorList>
            <person name="Yamauchi K."/>
            <person name="Kondo S."/>
            <person name="Hamamoto M."/>
            <person name="Takahashi Y."/>
            <person name="Ogura Y."/>
            <person name="Hayashi T."/>
            <person name="Nishida H."/>
        </authorList>
    </citation>
    <scope>NUCLEOTIDE SEQUENCE [LARGE SCALE GENOMIC DNA]</scope>
    <source>
        <strain evidence="2 3">NRRL Y-17804</strain>
    </source>
</reference>
<reference evidence="2 3" key="1">
    <citation type="journal article" date="2011" name="J. Gen. Appl. Microbiol.">
        <title>Draft genome sequencing of the enigmatic yeast Saitoella complicata.</title>
        <authorList>
            <person name="Nishida H."/>
            <person name="Hamamoto M."/>
            <person name="Sugiyama J."/>
        </authorList>
    </citation>
    <scope>NUCLEOTIDE SEQUENCE [LARGE SCALE GENOMIC DNA]</scope>
    <source>
        <strain evidence="2 3">NRRL Y-17804</strain>
    </source>
</reference>
<keyword evidence="3" id="KW-1185">Reference proteome</keyword>
<evidence type="ECO:0000313" key="3">
    <source>
        <dbReference type="Proteomes" id="UP000033140"/>
    </source>
</evidence>
<comment type="caution">
    <text evidence="2">The sequence shown here is derived from an EMBL/GenBank/DDBJ whole genome shotgun (WGS) entry which is preliminary data.</text>
</comment>
<proteinExistence type="predicted"/>
<dbReference type="Proteomes" id="UP000033140">
    <property type="component" value="Unassembled WGS sequence"/>
</dbReference>